<name>A0ACD0NZU3_9BASI</name>
<evidence type="ECO:0000313" key="2">
    <source>
        <dbReference type="Proteomes" id="UP000245626"/>
    </source>
</evidence>
<dbReference type="EMBL" id="KZ819849">
    <property type="protein sequence ID" value="PWN51363.1"/>
    <property type="molecule type" value="Genomic_DNA"/>
</dbReference>
<keyword evidence="2" id="KW-1185">Reference proteome</keyword>
<reference evidence="1 2" key="1">
    <citation type="journal article" date="2018" name="Mol. Biol. Evol.">
        <title>Broad Genomic Sampling Reveals a Smut Pathogenic Ancestry of the Fungal Clade Ustilaginomycotina.</title>
        <authorList>
            <person name="Kijpornyongpan T."/>
            <person name="Mondo S.J."/>
            <person name="Barry K."/>
            <person name="Sandor L."/>
            <person name="Lee J."/>
            <person name="Lipzen A."/>
            <person name="Pangilinan J."/>
            <person name="LaButti K."/>
            <person name="Hainaut M."/>
            <person name="Henrissat B."/>
            <person name="Grigoriev I.V."/>
            <person name="Spatafora J.W."/>
            <person name="Aime M.C."/>
        </authorList>
    </citation>
    <scope>NUCLEOTIDE SEQUENCE [LARGE SCALE GENOMIC DNA]</scope>
    <source>
        <strain evidence="1 2">SA 807</strain>
    </source>
</reference>
<accession>A0ACD0NZU3</accession>
<proteinExistence type="predicted"/>
<organism evidence="1 2">
    <name type="scientific">Violaceomyces palustris</name>
    <dbReference type="NCBI Taxonomy" id="1673888"/>
    <lineage>
        <taxon>Eukaryota</taxon>
        <taxon>Fungi</taxon>
        <taxon>Dikarya</taxon>
        <taxon>Basidiomycota</taxon>
        <taxon>Ustilaginomycotina</taxon>
        <taxon>Ustilaginomycetes</taxon>
        <taxon>Violaceomycetales</taxon>
        <taxon>Violaceomycetaceae</taxon>
        <taxon>Violaceomyces</taxon>
    </lineage>
</organism>
<dbReference type="Proteomes" id="UP000245626">
    <property type="component" value="Unassembled WGS sequence"/>
</dbReference>
<sequence length="164" mass="18718">MSESMSPSQYKKGELQITTYPRKGGPLHHKDNDLMLNSAEEISSAERIESDTVDQVDTLGPQVRGRHRRIFASEGSKKKERKRPFLATVRDGIMDTAWRQWIYFASVWVLDGLEIWEQIFILTVMGCFCALLTLVYLKLASLFDTLHFGPLNLDVLSSEPPFPL</sequence>
<gene>
    <name evidence="1" type="ORF">IE53DRAFT_393550</name>
</gene>
<protein>
    <submittedName>
        <fullName evidence="1">Uncharacterized protein</fullName>
    </submittedName>
</protein>
<evidence type="ECO:0000313" key="1">
    <source>
        <dbReference type="EMBL" id="PWN51363.1"/>
    </source>
</evidence>